<accession>A0ABT4M3Y5</accession>
<dbReference type="Pfam" id="PF12059">
    <property type="entry name" value="DUF3540"/>
    <property type="match status" value="1"/>
</dbReference>
<keyword evidence="2" id="KW-1185">Reference proteome</keyword>
<dbReference type="InterPro" id="IPR021927">
    <property type="entry name" value="DUF3540"/>
</dbReference>
<name>A0ABT4M3Y5_9BURK</name>
<dbReference type="Proteomes" id="UP001068379">
    <property type="component" value="Unassembled WGS sequence"/>
</dbReference>
<dbReference type="EMBL" id="JAPWHE010000004">
    <property type="protein sequence ID" value="MCZ4329819.1"/>
    <property type="molecule type" value="Genomic_DNA"/>
</dbReference>
<evidence type="ECO:0000313" key="1">
    <source>
        <dbReference type="EMBL" id="MCZ4329819.1"/>
    </source>
</evidence>
<organism evidence="1 2">
    <name type="scientific">Castellaniella denitrificans</name>
    <dbReference type="NCBI Taxonomy" id="56119"/>
    <lineage>
        <taxon>Bacteria</taxon>
        <taxon>Pseudomonadati</taxon>
        <taxon>Pseudomonadota</taxon>
        <taxon>Betaproteobacteria</taxon>
        <taxon>Burkholderiales</taxon>
        <taxon>Alcaligenaceae</taxon>
        <taxon>Castellaniella</taxon>
    </lineage>
</organism>
<sequence>MPNVLPLIQPVPDHADLLLQAYVTGRDGSDYRTSHPDCPTARPAFSCLMEPQEGDLVLLASPTGAASGHILAILTRPGAQQASLTLPGGARLQAGDDQLRLQAGHLHLDGTQSLDLHGTRMDIRAVHAQTTITHWQGWFDTLQAHAVSIQYGAKTLSATLGRLLSRSIESFRSVQGLDETRVGRSSTIVQDHHQLRAGHITTRAEGFVKIDGQKIDLG</sequence>
<reference evidence="1" key="1">
    <citation type="submission" date="2022-12" db="EMBL/GenBank/DDBJ databases">
        <title>Bacterial isolates from different developmental stages of Nematostella vectensis.</title>
        <authorList>
            <person name="Fraune S."/>
        </authorList>
    </citation>
    <scope>NUCLEOTIDE SEQUENCE</scope>
    <source>
        <strain evidence="1">G21619-S1</strain>
    </source>
</reference>
<dbReference type="RefSeq" id="WP_269357992.1">
    <property type="nucleotide sequence ID" value="NZ_JAPWHE010000004.1"/>
</dbReference>
<proteinExistence type="predicted"/>
<comment type="caution">
    <text evidence="1">The sequence shown here is derived from an EMBL/GenBank/DDBJ whole genome shotgun (WGS) entry which is preliminary data.</text>
</comment>
<evidence type="ECO:0000313" key="2">
    <source>
        <dbReference type="Proteomes" id="UP001068379"/>
    </source>
</evidence>
<protein>
    <submittedName>
        <fullName evidence="1">DUF3540 domain-containing protein</fullName>
    </submittedName>
</protein>
<gene>
    <name evidence="1" type="ORF">O4H32_07640</name>
</gene>